<keyword evidence="5" id="KW-0029">Amino-acid transport</keyword>
<dbReference type="GO" id="GO:0022857">
    <property type="term" value="F:transmembrane transporter activity"/>
    <property type="evidence" value="ECO:0007669"/>
    <property type="project" value="InterPro"/>
</dbReference>
<dbReference type="AlphaFoldDB" id="A0A6J4QDK8"/>
<keyword evidence="2 8" id="KW-0813">Transport</keyword>
<keyword evidence="7 8" id="KW-0472">Membrane</keyword>
<keyword evidence="6 8" id="KW-1133">Transmembrane helix</keyword>
<evidence type="ECO:0000256" key="8">
    <source>
        <dbReference type="RuleBase" id="RU363032"/>
    </source>
</evidence>
<dbReference type="CDD" id="cd06261">
    <property type="entry name" value="TM_PBP2"/>
    <property type="match status" value="1"/>
</dbReference>
<feature type="transmembrane region" description="Helical" evidence="8">
    <location>
        <begin position="127"/>
        <end position="152"/>
    </location>
</feature>
<sequence>MTTRGTGPTDSLEPSPGRGSRVLGNRAVLVSSASTVLFFAVIAVVVALAPGSGLVAERFFSPFHLWQSIRGTPGEPSVLGAFLLNVYIFAISEVFILVLALVIAVVRGIPGPVFFPFRMVAVVYTDVFRGVPLILILYIIGFGVPGLGIAYFSYLSDVTYGIIALVLVYSAYVAEVYRAGIESVHESQNAAARSLGLTRFQSLRFVVLPQAIRRVIPPLLNDFIGLQKDTALVSVLGSIEAARAAQIYGASQFNYASYVVAALLFVLITIPLARFTDRLIARDKRRRQAGGLA</sequence>
<evidence type="ECO:0000256" key="1">
    <source>
        <dbReference type="ARBA" id="ARBA00004651"/>
    </source>
</evidence>
<feature type="transmembrane region" description="Helical" evidence="8">
    <location>
        <begin position="158"/>
        <end position="177"/>
    </location>
</feature>
<dbReference type="PROSITE" id="PS50928">
    <property type="entry name" value="ABC_TM1"/>
    <property type="match status" value="1"/>
</dbReference>
<dbReference type="InterPro" id="IPR035906">
    <property type="entry name" value="MetI-like_sf"/>
</dbReference>
<evidence type="ECO:0000256" key="3">
    <source>
        <dbReference type="ARBA" id="ARBA00022475"/>
    </source>
</evidence>
<evidence type="ECO:0000256" key="6">
    <source>
        <dbReference type="ARBA" id="ARBA00022989"/>
    </source>
</evidence>
<dbReference type="PANTHER" id="PTHR30614:SF0">
    <property type="entry name" value="L-CYSTINE TRANSPORT SYSTEM PERMEASE PROTEIN TCYL"/>
    <property type="match status" value="1"/>
</dbReference>
<dbReference type="EMBL" id="CADCUW010000419">
    <property type="protein sequence ID" value="CAA9435106.1"/>
    <property type="molecule type" value="Genomic_DNA"/>
</dbReference>
<dbReference type="GO" id="GO:0043190">
    <property type="term" value="C:ATP-binding cassette (ABC) transporter complex"/>
    <property type="evidence" value="ECO:0007669"/>
    <property type="project" value="InterPro"/>
</dbReference>
<gene>
    <name evidence="10" type="ORF">AVDCRST_MAG01-01-3210</name>
</gene>
<dbReference type="InterPro" id="IPR010065">
    <property type="entry name" value="AA_ABC_transptr_permease_3TM"/>
</dbReference>
<dbReference type="InterPro" id="IPR043429">
    <property type="entry name" value="ArtM/GltK/GlnP/TcyL/YhdX-like"/>
</dbReference>
<comment type="similarity">
    <text evidence="8">Belongs to the binding-protein-dependent transport system permease family.</text>
</comment>
<dbReference type="Gene3D" id="1.10.3720.10">
    <property type="entry name" value="MetI-like"/>
    <property type="match status" value="1"/>
</dbReference>
<feature type="domain" description="ABC transmembrane type-1" evidence="9">
    <location>
        <begin position="82"/>
        <end position="276"/>
    </location>
</feature>
<evidence type="ECO:0000256" key="5">
    <source>
        <dbReference type="ARBA" id="ARBA00022970"/>
    </source>
</evidence>
<keyword evidence="3" id="KW-1003">Cell membrane</keyword>
<accession>A0A6J4QDK8</accession>
<protein>
    <submittedName>
        <fullName evidence="10">ABC transporter, permease protein (Cluster 3, basic aa/glutamine/opines)</fullName>
    </submittedName>
</protein>
<name>A0A6J4QDK8_9ACTN</name>
<dbReference type="InterPro" id="IPR000515">
    <property type="entry name" value="MetI-like"/>
</dbReference>
<organism evidence="10">
    <name type="scientific">uncultured Rubrobacteraceae bacterium</name>
    <dbReference type="NCBI Taxonomy" id="349277"/>
    <lineage>
        <taxon>Bacteria</taxon>
        <taxon>Bacillati</taxon>
        <taxon>Actinomycetota</taxon>
        <taxon>Rubrobacteria</taxon>
        <taxon>Rubrobacterales</taxon>
        <taxon>Rubrobacteraceae</taxon>
        <taxon>environmental samples</taxon>
    </lineage>
</organism>
<dbReference type="Pfam" id="PF00528">
    <property type="entry name" value="BPD_transp_1"/>
    <property type="match status" value="1"/>
</dbReference>
<evidence type="ECO:0000259" key="9">
    <source>
        <dbReference type="PROSITE" id="PS50928"/>
    </source>
</evidence>
<proteinExistence type="inferred from homology"/>
<reference evidence="10" key="1">
    <citation type="submission" date="2020-02" db="EMBL/GenBank/DDBJ databases">
        <authorList>
            <person name="Meier V. D."/>
        </authorList>
    </citation>
    <scope>NUCLEOTIDE SEQUENCE</scope>
    <source>
        <strain evidence="10">AVDCRST_MAG01</strain>
    </source>
</reference>
<keyword evidence="4 8" id="KW-0812">Transmembrane</keyword>
<feature type="transmembrane region" description="Helical" evidence="8">
    <location>
        <begin position="27"/>
        <end position="49"/>
    </location>
</feature>
<dbReference type="PANTHER" id="PTHR30614">
    <property type="entry name" value="MEMBRANE COMPONENT OF AMINO ACID ABC TRANSPORTER"/>
    <property type="match status" value="1"/>
</dbReference>
<feature type="transmembrane region" description="Helical" evidence="8">
    <location>
        <begin position="86"/>
        <end position="106"/>
    </location>
</feature>
<evidence type="ECO:0000313" key="10">
    <source>
        <dbReference type="EMBL" id="CAA9435106.1"/>
    </source>
</evidence>
<evidence type="ECO:0000256" key="2">
    <source>
        <dbReference type="ARBA" id="ARBA00022448"/>
    </source>
</evidence>
<evidence type="ECO:0000256" key="4">
    <source>
        <dbReference type="ARBA" id="ARBA00022692"/>
    </source>
</evidence>
<dbReference type="GO" id="GO:0006865">
    <property type="term" value="P:amino acid transport"/>
    <property type="evidence" value="ECO:0007669"/>
    <property type="project" value="UniProtKB-KW"/>
</dbReference>
<feature type="transmembrane region" description="Helical" evidence="8">
    <location>
        <begin position="255"/>
        <end position="276"/>
    </location>
</feature>
<dbReference type="SUPFAM" id="SSF161098">
    <property type="entry name" value="MetI-like"/>
    <property type="match status" value="1"/>
</dbReference>
<comment type="subcellular location">
    <subcellularLocation>
        <location evidence="1 8">Cell membrane</location>
        <topology evidence="1 8">Multi-pass membrane protein</topology>
    </subcellularLocation>
</comment>
<evidence type="ECO:0000256" key="7">
    <source>
        <dbReference type="ARBA" id="ARBA00023136"/>
    </source>
</evidence>
<dbReference type="NCBIfam" id="TIGR01726">
    <property type="entry name" value="HEQRo_perm_3TM"/>
    <property type="match status" value="1"/>
</dbReference>